<evidence type="ECO:0000313" key="9">
    <source>
        <dbReference type="EnsemblMetazoa" id="XP_038049453.1"/>
    </source>
</evidence>
<dbReference type="InterPro" id="IPR034193">
    <property type="entry name" value="PCSK9_ProteinaseK-like"/>
</dbReference>
<feature type="active site" description="Charge relay system" evidence="5">
    <location>
        <position position="172"/>
    </location>
</feature>
<evidence type="ECO:0000256" key="5">
    <source>
        <dbReference type="PROSITE-ProRule" id="PRU01240"/>
    </source>
</evidence>
<evidence type="ECO:0000256" key="1">
    <source>
        <dbReference type="ARBA" id="ARBA00011073"/>
    </source>
</evidence>
<dbReference type="PANTHER" id="PTHR43806">
    <property type="entry name" value="PEPTIDASE S8"/>
    <property type="match status" value="1"/>
</dbReference>
<dbReference type="CDD" id="cd04077">
    <property type="entry name" value="Peptidases_S8_PCSK9_ProteinaseK_like"/>
    <property type="match status" value="1"/>
</dbReference>
<evidence type="ECO:0000259" key="8">
    <source>
        <dbReference type="Pfam" id="PF00082"/>
    </source>
</evidence>
<evidence type="ECO:0000256" key="3">
    <source>
        <dbReference type="ARBA" id="ARBA00022801"/>
    </source>
</evidence>
<dbReference type="FunFam" id="3.40.50.200:FF:000014">
    <property type="entry name" value="Proteinase K"/>
    <property type="match status" value="1"/>
</dbReference>
<feature type="active site" description="Charge relay system" evidence="5">
    <location>
        <position position="139"/>
    </location>
</feature>
<evidence type="ECO:0000256" key="2">
    <source>
        <dbReference type="ARBA" id="ARBA00022670"/>
    </source>
</evidence>
<dbReference type="PANTHER" id="PTHR43806:SF58">
    <property type="entry name" value="ALKALINE PROTEASE 1-RELATED"/>
    <property type="match status" value="1"/>
</dbReference>
<dbReference type="SUPFAM" id="SSF52743">
    <property type="entry name" value="Subtilisin-like"/>
    <property type="match status" value="1"/>
</dbReference>
<dbReference type="GO" id="GO:0005615">
    <property type="term" value="C:extracellular space"/>
    <property type="evidence" value="ECO:0007669"/>
    <property type="project" value="TreeGrafter"/>
</dbReference>
<dbReference type="GeneID" id="119723053"/>
<dbReference type="Gene3D" id="3.30.70.80">
    <property type="entry name" value="Peptidase S8 propeptide/proteinase inhibitor I9"/>
    <property type="match status" value="1"/>
</dbReference>
<comment type="similarity">
    <text evidence="1 5 6">Belongs to the peptidase S8 family.</text>
</comment>
<dbReference type="GeneID" id="119723043"/>
<dbReference type="InterPro" id="IPR015500">
    <property type="entry name" value="Peptidase_S8_subtilisin-rel"/>
</dbReference>
<dbReference type="PROSITE" id="PS00137">
    <property type="entry name" value="SUBTILASE_HIS"/>
    <property type="match status" value="1"/>
</dbReference>
<dbReference type="RefSeq" id="XP_038049462.1">
    <property type="nucleotide sequence ID" value="XM_038193534.1"/>
</dbReference>
<feature type="domain" description="Peptidase S8/S53" evidence="8">
    <location>
        <begin position="130"/>
        <end position="359"/>
    </location>
</feature>
<dbReference type="Gene3D" id="3.40.50.200">
    <property type="entry name" value="Peptidase S8/S53 domain"/>
    <property type="match status" value="1"/>
</dbReference>
<proteinExistence type="inferred from homology"/>
<sequence length="376" mass="40062">MKSLLFLCLWLAIASCDPLAPLYETDDPVPNSYIVKIKDSVARSFINGQFQNQLERSGFPNAIKRTSTLSNTIVVAIPHDKVDMVRSMEGVEYVEQDGYVYPDDVGSWGIDRIDQNDLPLDDSYEPGSDGEGVDVYVIDTGILYDHEEFEGRAFFGQDFIEDGRAGLDCHSHGTHCAGTIAGKTYGVAKKANVWSVRVFACSGGTPKSIVIAAMEWVAENGKSPAIVSMSLGGSFSVTQNNVVSRLFNVGFTVVVAAGNANIPACQRSPGSAPKSITVGSTTDTDARSYFSNYGTCVDIFAPGSSILSAGIESNRDVSTKSGTSMACPHVAGVAALELGKNKNLTPADITEILLSKAVKDRVANAGPESPNLLLRI</sequence>
<dbReference type="InterPro" id="IPR000209">
    <property type="entry name" value="Peptidase_S8/S53_dom"/>
</dbReference>
<reference evidence="9" key="1">
    <citation type="submission" date="2022-11" db="UniProtKB">
        <authorList>
            <consortium name="EnsemblMetazoa"/>
        </authorList>
    </citation>
    <scope>IDENTIFICATION</scope>
</reference>
<keyword evidence="3 5" id="KW-0378">Hydrolase</keyword>
<keyword evidence="4 5" id="KW-0720">Serine protease</keyword>
<dbReference type="InterPro" id="IPR023827">
    <property type="entry name" value="Peptidase_S8_Asp-AS"/>
</dbReference>
<dbReference type="GO" id="GO:0004252">
    <property type="term" value="F:serine-type endopeptidase activity"/>
    <property type="evidence" value="ECO:0007669"/>
    <property type="project" value="UniProtKB-UniRule"/>
</dbReference>
<dbReference type="SUPFAM" id="SSF54897">
    <property type="entry name" value="Protease propeptides/inhibitors"/>
    <property type="match status" value="1"/>
</dbReference>
<dbReference type="AlphaFoldDB" id="A0A913ZCF3"/>
<feature type="active site" description="Charge relay system" evidence="5">
    <location>
        <position position="324"/>
    </location>
</feature>
<dbReference type="InterPro" id="IPR022398">
    <property type="entry name" value="Peptidase_S8_His-AS"/>
</dbReference>
<accession>A0A913ZCF3</accession>
<keyword evidence="2 5" id="KW-0645">Protease</keyword>
<dbReference type="GO" id="GO:0006508">
    <property type="term" value="P:proteolysis"/>
    <property type="evidence" value="ECO:0007669"/>
    <property type="project" value="UniProtKB-KW"/>
</dbReference>
<feature type="chain" id="PRO_5038275606" description="Peptidase S8/S53 domain-containing protein" evidence="7">
    <location>
        <begin position="17"/>
        <end position="376"/>
    </location>
</feature>
<dbReference type="InterPro" id="IPR037045">
    <property type="entry name" value="S8pro/Inhibitor_I9_sf"/>
</dbReference>
<protein>
    <recommendedName>
        <fullName evidence="8">Peptidase S8/S53 domain-containing protein</fullName>
    </recommendedName>
</protein>
<evidence type="ECO:0000313" key="10">
    <source>
        <dbReference type="Proteomes" id="UP000887568"/>
    </source>
</evidence>
<dbReference type="Proteomes" id="UP000887568">
    <property type="component" value="Unplaced"/>
</dbReference>
<dbReference type="OrthoDB" id="206201at2759"/>
<dbReference type="Pfam" id="PF00082">
    <property type="entry name" value="Peptidase_S8"/>
    <property type="match status" value="1"/>
</dbReference>
<dbReference type="PROSITE" id="PS00138">
    <property type="entry name" value="SUBTILASE_SER"/>
    <property type="match status" value="1"/>
</dbReference>
<dbReference type="EnsemblMetazoa" id="XM_038193525.1">
    <property type="protein sequence ID" value="XP_038049453.1"/>
    <property type="gene ID" value="LOC119723043"/>
</dbReference>
<dbReference type="PROSITE" id="PS00136">
    <property type="entry name" value="SUBTILASE_ASP"/>
    <property type="match status" value="1"/>
</dbReference>
<name>A0A913ZCF3_PATMI</name>
<organism evidence="9 10">
    <name type="scientific">Patiria miniata</name>
    <name type="common">Bat star</name>
    <name type="synonym">Asterina miniata</name>
    <dbReference type="NCBI Taxonomy" id="46514"/>
    <lineage>
        <taxon>Eukaryota</taxon>
        <taxon>Metazoa</taxon>
        <taxon>Echinodermata</taxon>
        <taxon>Eleutherozoa</taxon>
        <taxon>Asterozoa</taxon>
        <taxon>Asteroidea</taxon>
        <taxon>Valvatacea</taxon>
        <taxon>Valvatida</taxon>
        <taxon>Asterinidae</taxon>
        <taxon>Patiria</taxon>
    </lineage>
</organism>
<dbReference type="InterPro" id="IPR036852">
    <property type="entry name" value="Peptidase_S8/S53_dom_sf"/>
</dbReference>
<dbReference type="PROSITE" id="PS51257">
    <property type="entry name" value="PROKAR_LIPOPROTEIN"/>
    <property type="match status" value="1"/>
</dbReference>
<evidence type="ECO:0000256" key="6">
    <source>
        <dbReference type="RuleBase" id="RU003355"/>
    </source>
</evidence>
<dbReference type="InterPro" id="IPR050131">
    <property type="entry name" value="Peptidase_S8_subtilisin-like"/>
</dbReference>
<dbReference type="OMA" id="TAISPWH"/>
<feature type="signal peptide" evidence="7">
    <location>
        <begin position="1"/>
        <end position="16"/>
    </location>
</feature>
<dbReference type="RefSeq" id="XP_038049453.1">
    <property type="nucleotide sequence ID" value="XM_038193525.1"/>
</dbReference>
<keyword evidence="7" id="KW-0732">Signal</keyword>
<keyword evidence="10" id="KW-1185">Reference proteome</keyword>
<dbReference type="PRINTS" id="PR00723">
    <property type="entry name" value="SUBTILISIN"/>
</dbReference>
<evidence type="ECO:0000256" key="7">
    <source>
        <dbReference type="SAM" id="SignalP"/>
    </source>
</evidence>
<dbReference type="EnsemblMetazoa" id="XM_038193534.1">
    <property type="protein sequence ID" value="XP_038049462.1"/>
    <property type="gene ID" value="LOC119723053"/>
</dbReference>
<evidence type="ECO:0000256" key="4">
    <source>
        <dbReference type="ARBA" id="ARBA00022825"/>
    </source>
</evidence>
<dbReference type="InterPro" id="IPR023828">
    <property type="entry name" value="Peptidase_S8_Ser-AS"/>
</dbReference>
<dbReference type="PROSITE" id="PS51892">
    <property type="entry name" value="SUBTILASE"/>
    <property type="match status" value="1"/>
</dbReference>